<dbReference type="InterPro" id="IPR037652">
    <property type="entry name" value="Mim2"/>
</dbReference>
<dbReference type="EMBL" id="CAJMWT010001717">
    <property type="protein sequence ID" value="CAE6416715.1"/>
    <property type="molecule type" value="Genomic_DNA"/>
</dbReference>
<organism evidence="1 2">
    <name type="scientific">Rhizoctonia solani</name>
    <dbReference type="NCBI Taxonomy" id="456999"/>
    <lineage>
        <taxon>Eukaryota</taxon>
        <taxon>Fungi</taxon>
        <taxon>Dikarya</taxon>
        <taxon>Basidiomycota</taxon>
        <taxon>Agaricomycotina</taxon>
        <taxon>Agaricomycetes</taxon>
        <taxon>Cantharellales</taxon>
        <taxon>Ceratobasidiaceae</taxon>
        <taxon>Rhizoctonia</taxon>
    </lineage>
</organism>
<reference evidence="1" key="1">
    <citation type="submission" date="2021-01" db="EMBL/GenBank/DDBJ databases">
        <authorList>
            <person name="Kaushik A."/>
        </authorList>
    </citation>
    <scope>NUCLEOTIDE SEQUENCE</scope>
    <source>
        <strain evidence="1">AG2-2IIIB</strain>
    </source>
</reference>
<evidence type="ECO:0000313" key="1">
    <source>
        <dbReference type="EMBL" id="CAE6416715.1"/>
    </source>
</evidence>
<dbReference type="AlphaFoldDB" id="A0A8H3AE68"/>
<evidence type="ECO:0000313" key="2">
    <source>
        <dbReference type="Proteomes" id="UP000663843"/>
    </source>
</evidence>
<sequence>MLRARKGNASKVLYSTQCVRHDDTTTFNISVMSALMPSNHVAIAAHFISRFRFLGVLDSKFYLLTPCIPKYYIVIMAYPVPQSSTSVSPASSIDDARSEFSYDSEQEEQRLAQQEWDESVQQLQLLLTVVVFPFFGKWLGRKWSHILFERYQTLGFGKRFWGL</sequence>
<gene>
    <name evidence="1" type="ORF">RDB_LOCUS49424</name>
</gene>
<name>A0A8H3AE68_9AGAM</name>
<proteinExistence type="predicted"/>
<dbReference type="Pfam" id="PF19117">
    <property type="entry name" value="Mim2"/>
    <property type="match status" value="1"/>
</dbReference>
<comment type="caution">
    <text evidence="1">The sequence shown here is derived from an EMBL/GenBank/DDBJ whole genome shotgun (WGS) entry which is preliminary data.</text>
</comment>
<accession>A0A8H3AE68</accession>
<dbReference type="Proteomes" id="UP000663843">
    <property type="component" value="Unassembled WGS sequence"/>
</dbReference>
<dbReference type="PANTHER" id="PTHR28230">
    <property type="entry name" value="CHROMOSOME 1, WHOLE GENOME SHOTGUN SEQUENCE"/>
    <property type="match status" value="1"/>
</dbReference>
<dbReference type="GO" id="GO:0005741">
    <property type="term" value="C:mitochondrial outer membrane"/>
    <property type="evidence" value="ECO:0007669"/>
    <property type="project" value="TreeGrafter"/>
</dbReference>
<protein>
    <submittedName>
        <fullName evidence="1">Uncharacterized protein</fullName>
    </submittedName>
</protein>
<dbReference type="GO" id="GO:0070096">
    <property type="term" value="P:mitochondrial outer membrane translocase complex assembly"/>
    <property type="evidence" value="ECO:0007669"/>
    <property type="project" value="InterPro"/>
</dbReference>
<dbReference type="GO" id="GO:0045040">
    <property type="term" value="P:protein insertion into mitochondrial outer membrane"/>
    <property type="evidence" value="ECO:0007669"/>
    <property type="project" value="InterPro"/>
</dbReference>
<dbReference type="PANTHER" id="PTHR28230:SF1">
    <property type="entry name" value="MITOCHONDRIAL IMPORT PROTEIN 2"/>
    <property type="match status" value="1"/>
</dbReference>